<feature type="domain" description="GH15-like" evidence="1">
    <location>
        <begin position="231"/>
        <end position="594"/>
    </location>
</feature>
<dbReference type="SUPFAM" id="SSF48208">
    <property type="entry name" value="Six-hairpin glycosidases"/>
    <property type="match status" value="1"/>
</dbReference>
<keyword evidence="4" id="KW-1185">Reference proteome</keyword>
<gene>
    <name evidence="3" type="ORF">SAMN05421739_101380</name>
</gene>
<dbReference type="GO" id="GO:0005975">
    <property type="term" value="P:carbohydrate metabolic process"/>
    <property type="evidence" value="ECO:0007669"/>
    <property type="project" value="InterPro"/>
</dbReference>
<evidence type="ECO:0000259" key="2">
    <source>
        <dbReference type="Pfam" id="PF19291"/>
    </source>
</evidence>
<feature type="domain" description="Trehalase-like N-terminal" evidence="2">
    <location>
        <begin position="9"/>
        <end position="190"/>
    </location>
</feature>
<dbReference type="Pfam" id="PF19291">
    <property type="entry name" value="TREH_N"/>
    <property type="match status" value="1"/>
</dbReference>
<dbReference type="Pfam" id="PF00723">
    <property type="entry name" value="Glyco_hydro_15"/>
    <property type="match status" value="1"/>
</dbReference>
<dbReference type="STRING" id="1436961.SAMN05421739_101380"/>
<dbReference type="OrthoDB" id="3902805at2"/>
<accession>A0A1I2MM72</accession>
<name>A0A1I2MM72_9BACT</name>
<reference evidence="4" key="1">
    <citation type="submission" date="2016-10" db="EMBL/GenBank/DDBJ databases">
        <authorList>
            <person name="Varghese N."/>
            <person name="Submissions S."/>
        </authorList>
    </citation>
    <scope>NUCLEOTIDE SEQUENCE [LARGE SCALE GENOMIC DNA]</scope>
    <source>
        <strain evidence="4">LP51</strain>
    </source>
</reference>
<dbReference type="InterPro" id="IPR012341">
    <property type="entry name" value="6hp_glycosidase-like_sf"/>
</dbReference>
<dbReference type="RefSeq" id="WP_092098457.1">
    <property type="nucleotide sequence ID" value="NZ_FOOT01000001.1"/>
</dbReference>
<evidence type="ECO:0000259" key="1">
    <source>
        <dbReference type="Pfam" id="PF00723"/>
    </source>
</evidence>
<evidence type="ECO:0000313" key="4">
    <source>
        <dbReference type="Proteomes" id="UP000198724"/>
    </source>
</evidence>
<dbReference type="InterPro" id="IPR045582">
    <property type="entry name" value="Trehalase-like_N"/>
</dbReference>
<dbReference type="InterPro" id="IPR011613">
    <property type="entry name" value="GH15-like"/>
</dbReference>
<dbReference type="AlphaFoldDB" id="A0A1I2MM72"/>
<dbReference type="GO" id="GO:0004553">
    <property type="term" value="F:hydrolase activity, hydrolyzing O-glycosyl compounds"/>
    <property type="evidence" value="ECO:0007669"/>
    <property type="project" value="UniProtKB-ARBA"/>
</dbReference>
<sequence>MSENNNKYLPIEDHGIIGDLNTVALVGLNGTIDFMCFPHFDSPSIFASLLDAEKGGSFSISPAHDGMKHKQLYLPDTNVLLTRFLSDEGIGEITDFMPVEDLGHGSELIRRVACVHGDMTFRMHCGPRFNYAQSTHTVSQVNENQIMFTSNGPDGMVIRLKSTVPIEIDNGDATATFTLTTGQKADFILEHFTCDTPPAYDMEAFVTCNLYATIDYWKEWIANCTYKGRWMEIIHRSALVLKLMISHKYGSMVAAPTFGLPEELGGVRNWDYRYTWIRDASFTVFALLRLGYKQEAKEFVNWVDRQCDDLKDAGYLRLMYTLEGKLELEEIELPHLEGYRGSSPVRIGNGAHDQIQLDIYGELLDSVYLYDKYGAPISWDFWNDLRRQVDWVCDNWHRKDEGIWEVRGGKKHFLYSRLMCWVAIDRAIRIAKNHSYPLPNRWTEERDSIFFSIHHEFWNEELQCFVQYKGADTVDAATLLMPMVRFISPKDPRWLSTLKRIEDRLVSDSLVFRYRTEEGFDGLAGGEGTFSMCTFWYVECLAKSGQIDKARLYFEKMLGYANHLGLYAEMLGLKGDHLGNFPQAFTHLGLITAALSINDILEGQENKRKL</sequence>
<dbReference type="Proteomes" id="UP000198724">
    <property type="component" value="Unassembled WGS sequence"/>
</dbReference>
<dbReference type="InterPro" id="IPR008928">
    <property type="entry name" value="6-hairpin_glycosidase_sf"/>
</dbReference>
<dbReference type="Gene3D" id="1.50.10.10">
    <property type="match status" value="1"/>
</dbReference>
<organism evidence="3 4">
    <name type="scientific">Pontibacter chinhatensis</name>
    <dbReference type="NCBI Taxonomy" id="1436961"/>
    <lineage>
        <taxon>Bacteria</taxon>
        <taxon>Pseudomonadati</taxon>
        <taxon>Bacteroidota</taxon>
        <taxon>Cytophagia</taxon>
        <taxon>Cytophagales</taxon>
        <taxon>Hymenobacteraceae</taxon>
        <taxon>Pontibacter</taxon>
    </lineage>
</organism>
<dbReference type="PANTHER" id="PTHR31616:SF0">
    <property type="entry name" value="GLUCAN 1,4-ALPHA-GLUCOSIDASE"/>
    <property type="match status" value="1"/>
</dbReference>
<evidence type="ECO:0000313" key="3">
    <source>
        <dbReference type="EMBL" id="SFF92010.1"/>
    </source>
</evidence>
<proteinExistence type="predicted"/>
<dbReference type="PANTHER" id="PTHR31616">
    <property type="entry name" value="TREHALASE"/>
    <property type="match status" value="1"/>
</dbReference>
<dbReference type="EMBL" id="FOOT01000001">
    <property type="protein sequence ID" value="SFF92010.1"/>
    <property type="molecule type" value="Genomic_DNA"/>
</dbReference>
<protein>
    <submittedName>
        <fullName evidence="3">Glucoamylase (Glucan-1,4-alpha-glucosidase), GH15 family</fullName>
    </submittedName>
</protein>